<organism evidence="2 3">
    <name type="scientific">Campylobacter hepaticus</name>
    <dbReference type="NCBI Taxonomy" id="1813019"/>
    <lineage>
        <taxon>Bacteria</taxon>
        <taxon>Pseudomonadati</taxon>
        <taxon>Campylobacterota</taxon>
        <taxon>Epsilonproteobacteria</taxon>
        <taxon>Campylobacterales</taxon>
        <taxon>Campylobacteraceae</taxon>
        <taxon>Campylobacter</taxon>
    </lineage>
</organism>
<evidence type="ECO:0000313" key="2">
    <source>
        <dbReference type="EMBL" id="RQD87447.1"/>
    </source>
</evidence>
<feature type="non-terminal residue" evidence="2">
    <location>
        <position position="221"/>
    </location>
</feature>
<keyword evidence="1" id="KW-0732">Signal</keyword>
<evidence type="ECO:0008006" key="4">
    <source>
        <dbReference type="Google" id="ProtNLM"/>
    </source>
</evidence>
<dbReference type="Proteomes" id="UP000286095">
    <property type="component" value="Unassembled WGS sequence"/>
</dbReference>
<proteinExistence type="predicted"/>
<dbReference type="EMBL" id="QURW01000010">
    <property type="protein sequence ID" value="RQD87447.1"/>
    <property type="molecule type" value="Genomic_DNA"/>
</dbReference>
<protein>
    <recommendedName>
        <fullName evidence="4">Autotransporter outer membrane beta-barrel domain-containing protein</fullName>
    </recommendedName>
</protein>
<comment type="caution">
    <text evidence="2">The sequence shown here is derived from an EMBL/GenBank/DDBJ whole genome shotgun (WGS) entry which is preliminary data.</text>
</comment>
<name>A0A424Z0F3_9BACT</name>
<evidence type="ECO:0000256" key="1">
    <source>
        <dbReference type="SAM" id="SignalP"/>
    </source>
</evidence>
<reference evidence="2 3" key="1">
    <citation type="submission" date="2018-08" db="EMBL/GenBank/DDBJ databases">
        <title>Survival mechanisms of Campylobacter hepaticus identified by genomic analysis and comparative transcriptomic analysis of in vivo and in vitro derived bacteria.</title>
        <authorList>
            <person name="Van T.T.H."/>
            <person name="Moore R.J."/>
        </authorList>
    </citation>
    <scope>NUCLEOTIDE SEQUENCE [LARGE SCALE GENOMIC DNA]</scope>
    <source>
        <strain evidence="2 3">54L</strain>
    </source>
</reference>
<feature type="signal peptide" evidence="1">
    <location>
        <begin position="1"/>
        <end position="23"/>
    </location>
</feature>
<sequence length="221" mass="23968">MASSKKLILSLATISCLSSLALAQISGPEPAIKFNPEGYNYSYYGILGYAPGTQIDIRGNNSTNSLFLGRYAYVKNGSDGSRTIFVSATTDENINIRKILNKGIIAGSLNIQNRQDINNGSIHVGDIDNQGYIRDVYIGIWKENHATLTLDSFKNSGLIYNTSDNGILFEGKDVVIDKFINEKIIASNDSTKAGLVIGQANDRNDNITIKLLLNKGLIGGE</sequence>
<gene>
    <name evidence="2" type="ORF">DZD40_04860</name>
</gene>
<feature type="chain" id="PRO_5019371411" description="Autotransporter outer membrane beta-barrel domain-containing protein" evidence="1">
    <location>
        <begin position="24"/>
        <end position="221"/>
    </location>
</feature>
<evidence type="ECO:0000313" key="3">
    <source>
        <dbReference type="Proteomes" id="UP000286095"/>
    </source>
</evidence>
<accession>A0A424Z0F3</accession>
<dbReference type="AlphaFoldDB" id="A0A424Z0F3"/>